<feature type="binding site" evidence="4">
    <location>
        <position position="230"/>
    </location>
    <ligand>
        <name>FAD</name>
        <dbReference type="ChEBI" id="CHEBI:57692"/>
    </ligand>
</feature>
<dbReference type="GO" id="GO:0009416">
    <property type="term" value="P:response to light stimulus"/>
    <property type="evidence" value="ECO:0007669"/>
    <property type="project" value="TreeGrafter"/>
</dbReference>
<feature type="domain" description="Photolyase/cryptochrome alpha/beta" evidence="7">
    <location>
        <begin position="3"/>
        <end position="132"/>
    </location>
</feature>
<keyword evidence="8" id="KW-0456">Lyase</keyword>
<dbReference type="GO" id="GO:0003677">
    <property type="term" value="F:DNA binding"/>
    <property type="evidence" value="ECO:0007669"/>
    <property type="project" value="TreeGrafter"/>
</dbReference>
<keyword evidence="1 4" id="KW-0285">Flavoprotein</keyword>
<feature type="binding site" evidence="4">
    <location>
        <begin position="242"/>
        <end position="246"/>
    </location>
    <ligand>
        <name>FAD</name>
        <dbReference type="ChEBI" id="CHEBI:57692"/>
    </ligand>
</feature>
<dbReference type="PROSITE" id="PS51645">
    <property type="entry name" value="PHR_CRY_ALPHA_BETA"/>
    <property type="match status" value="1"/>
</dbReference>
<dbReference type="Gene3D" id="1.25.40.80">
    <property type="match status" value="1"/>
</dbReference>
<dbReference type="Pfam" id="PF03441">
    <property type="entry name" value="FAD_binding_7"/>
    <property type="match status" value="1"/>
</dbReference>
<dbReference type="Pfam" id="PF00875">
    <property type="entry name" value="DNA_photolyase"/>
    <property type="match status" value="1"/>
</dbReference>
<keyword evidence="2 4" id="KW-0274">FAD</keyword>
<dbReference type="InterPro" id="IPR018394">
    <property type="entry name" value="DNA_photolyase_1_CS_C"/>
</dbReference>
<feature type="site" description="Electron transfer via tryptophanyl radical" evidence="5">
    <location>
        <position position="318"/>
    </location>
</feature>
<comment type="caution">
    <text evidence="8">The sequence shown here is derived from an EMBL/GenBank/DDBJ whole genome shotgun (WGS) entry which is preliminary data.</text>
</comment>
<dbReference type="Gene3D" id="1.10.579.10">
    <property type="entry name" value="DNA Cyclobutane Dipyrimidine Photolyase, subunit A, domain 3"/>
    <property type="match status" value="1"/>
</dbReference>
<dbReference type="GO" id="GO:0006950">
    <property type="term" value="P:response to stress"/>
    <property type="evidence" value="ECO:0007669"/>
    <property type="project" value="UniProtKB-ARBA"/>
</dbReference>
<dbReference type="GO" id="GO:0006139">
    <property type="term" value="P:nucleobase-containing compound metabolic process"/>
    <property type="evidence" value="ECO:0007669"/>
    <property type="project" value="UniProtKB-ARBA"/>
</dbReference>
<accession>A0A0G2HND6</accession>
<dbReference type="SUPFAM" id="SSF52425">
    <property type="entry name" value="Cryptochrome/photolyase, N-terminal domain"/>
    <property type="match status" value="1"/>
</dbReference>
<comment type="similarity">
    <text evidence="6">Belongs to the DNA photolyase family.</text>
</comment>
<dbReference type="PRINTS" id="PR00147">
    <property type="entry name" value="DNAPHOTLYASE"/>
</dbReference>
<sequence length="480" mass="54351">MNAPWLFWHRRDLRLADNLGLAQLAACTTAITGLVVLEPGLWEGPEAAPARLWFLLASVGELQQAWRRAGSRLLVLQGDPLQHVPPLVERLGVVGLAFNEDVEPGPRQRDEQLQQALLRQGVAVRRCWDQLLAPPKQVVAGSGEPYRIYGPYRRTWFRQAKGEPVAAPQGLTGPHHGRLSAAVRTLPLLQQLPTPAELGCAWKGCSPCHPGEQAARQQLDDFVNGALSRYEPERNYPGREGTSCLSAALRFGTIGPRTVWQASQEAMATRGQECVEAQQAVTVWQQELAWREFYQQALFHFPALEEGAFRPRWRQFPWRNRPEHFAAWCEGRTGYPIVDAAMMQLLQTGWMHNRCRMIVASFLTKDLICDWRWGEAFFMQHLVDGDLAANNGGWQWSASSGMDPRPLRIFNPSTQATRFDEDGDYIRRWLPELASCGTADLLSGRIAPLERRGYPEPLVDHRQQQARFRELYVTHIRGET</sequence>
<dbReference type="InterPro" id="IPR014729">
    <property type="entry name" value="Rossmann-like_a/b/a_fold"/>
</dbReference>
<dbReference type="PANTHER" id="PTHR11455">
    <property type="entry name" value="CRYPTOCHROME"/>
    <property type="match status" value="1"/>
</dbReference>
<dbReference type="PATRIC" id="fig|1604020.3.peg.311"/>
<evidence type="ECO:0000313" key="9">
    <source>
        <dbReference type="Proteomes" id="UP000035067"/>
    </source>
</evidence>
<keyword evidence="3 6" id="KW-0157">Chromophore</keyword>
<reference evidence="8 9" key="1">
    <citation type="submission" date="2015-01" db="EMBL/GenBank/DDBJ databases">
        <title>Lifestyle Evolution in Cyanobacterial Symbionts of Sponges.</title>
        <authorList>
            <person name="Burgsdorf I."/>
            <person name="Slaby B.M."/>
            <person name="Handley K.M."/>
            <person name="Haber M."/>
            <person name="Blom J."/>
            <person name="Marshall C.W."/>
            <person name="Gilbert J.A."/>
            <person name="Hentschel U."/>
            <person name="Steindler L."/>
        </authorList>
    </citation>
    <scope>NUCLEOTIDE SEQUENCE [LARGE SCALE GENOMIC DNA]</scope>
    <source>
        <strain evidence="8">SP3</strain>
    </source>
</reference>
<evidence type="ECO:0000313" key="8">
    <source>
        <dbReference type="EMBL" id="KKZ13484.1"/>
    </source>
</evidence>
<dbReference type="PANTHER" id="PTHR11455:SF9">
    <property type="entry name" value="CRYPTOCHROME CIRCADIAN CLOCK 5 ISOFORM X1"/>
    <property type="match status" value="1"/>
</dbReference>
<proteinExistence type="inferred from homology"/>
<dbReference type="GO" id="GO:0071949">
    <property type="term" value="F:FAD binding"/>
    <property type="evidence" value="ECO:0007669"/>
    <property type="project" value="TreeGrafter"/>
</dbReference>
<dbReference type="GO" id="GO:0003904">
    <property type="term" value="F:deoxyribodipyrimidine photo-lyase activity"/>
    <property type="evidence" value="ECO:0007669"/>
    <property type="project" value="TreeGrafter"/>
</dbReference>
<evidence type="ECO:0000256" key="6">
    <source>
        <dbReference type="RuleBase" id="RU004182"/>
    </source>
</evidence>
<feature type="site" description="Electron transfer via tryptophanyl radical" evidence="5">
    <location>
        <position position="394"/>
    </location>
</feature>
<dbReference type="InterPro" id="IPR036155">
    <property type="entry name" value="Crypto/Photolyase_N_sf"/>
</dbReference>
<dbReference type="AlphaFoldDB" id="A0A0G2HND6"/>
<dbReference type="EMBL" id="JXQG01000001">
    <property type="protein sequence ID" value="KKZ13484.1"/>
    <property type="molecule type" value="Genomic_DNA"/>
</dbReference>
<evidence type="ECO:0000256" key="2">
    <source>
        <dbReference type="ARBA" id="ARBA00022827"/>
    </source>
</evidence>
<dbReference type="Proteomes" id="UP000035067">
    <property type="component" value="Unassembled WGS sequence"/>
</dbReference>
<evidence type="ECO:0000256" key="1">
    <source>
        <dbReference type="ARBA" id="ARBA00022630"/>
    </source>
</evidence>
<comment type="cofactor">
    <cofactor evidence="4">
        <name>FAD</name>
        <dbReference type="ChEBI" id="CHEBI:57692"/>
    </cofactor>
    <text evidence="4">Binds 1 FAD per subunit.</text>
</comment>
<evidence type="ECO:0000256" key="3">
    <source>
        <dbReference type="ARBA" id="ARBA00022991"/>
    </source>
</evidence>
<feature type="binding site" evidence="4">
    <location>
        <begin position="287"/>
        <end position="294"/>
    </location>
    <ligand>
        <name>FAD</name>
        <dbReference type="ChEBI" id="CHEBI:57692"/>
    </ligand>
</feature>
<evidence type="ECO:0000259" key="7">
    <source>
        <dbReference type="PROSITE" id="PS51645"/>
    </source>
</evidence>
<evidence type="ECO:0000256" key="4">
    <source>
        <dbReference type="PIRSR" id="PIRSR602081-1"/>
    </source>
</evidence>
<dbReference type="PROSITE" id="PS00691">
    <property type="entry name" value="DNA_PHOTOLYASES_1_2"/>
    <property type="match status" value="1"/>
</dbReference>
<feature type="binding site" evidence="4">
    <location>
        <position position="284"/>
    </location>
    <ligand>
        <name>FAD</name>
        <dbReference type="ChEBI" id="CHEBI:57692"/>
    </ligand>
</feature>
<dbReference type="InterPro" id="IPR006050">
    <property type="entry name" value="DNA_photolyase_N"/>
</dbReference>
<evidence type="ECO:0000256" key="5">
    <source>
        <dbReference type="PIRSR" id="PIRSR602081-2"/>
    </source>
</evidence>
<feature type="binding site" evidence="4">
    <location>
        <begin position="384"/>
        <end position="386"/>
    </location>
    <ligand>
        <name>FAD</name>
        <dbReference type="ChEBI" id="CHEBI:57692"/>
    </ligand>
</feature>
<dbReference type="InterPro" id="IPR036134">
    <property type="entry name" value="Crypto/Photolyase_FAD-like_sf"/>
</dbReference>
<protein>
    <submittedName>
        <fullName evidence="8">Deoxyribodipyrimidine photolyase</fullName>
    </submittedName>
</protein>
<gene>
    <name evidence="8" type="ORF">TE42_00530</name>
</gene>
<dbReference type="InterPro" id="IPR005101">
    <property type="entry name" value="Cryptochr/Photolyase_FAD-bd"/>
</dbReference>
<organism evidence="8 9">
    <name type="scientific">Candidatus Synechococcus spongiarum SP3</name>
    <dbReference type="NCBI Taxonomy" id="1604020"/>
    <lineage>
        <taxon>Bacteria</taxon>
        <taxon>Bacillati</taxon>
        <taxon>Cyanobacteriota</taxon>
        <taxon>Cyanophyceae</taxon>
        <taxon>Synechococcales</taxon>
        <taxon>Synechococcaceae</taxon>
        <taxon>Synechococcus</taxon>
    </lineage>
</organism>
<dbReference type="SUPFAM" id="SSF48173">
    <property type="entry name" value="Cryptochrome/photolyase FAD-binding domain"/>
    <property type="match status" value="1"/>
</dbReference>
<name>A0A0G2HND6_9SYNE</name>
<feature type="site" description="Electron transfer via tryptophanyl radical" evidence="5">
    <location>
        <position position="371"/>
    </location>
</feature>
<dbReference type="Gene3D" id="3.40.50.620">
    <property type="entry name" value="HUPs"/>
    <property type="match status" value="1"/>
</dbReference>
<dbReference type="InterPro" id="IPR002081">
    <property type="entry name" value="Cryptochrome/DNA_photolyase_1"/>
</dbReference>